<dbReference type="Gene3D" id="3.90.1530.30">
    <property type="match status" value="1"/>
</dbReference>
<dbReference type="EMBL" id="JABFBC010000001">
    <property type="protein sequence ID" value="NNU79088.1"/>
    <property type="molecule type" value="Genomic_DNA"/>
</dbReference>
<dbReference type="InterPro" id="IPR036086">
    <property type="entry name" value="ParB/Sulfiredoxin_sf"/>
</dbReference>
<dbReference type="SMART" id="SM00470">
    <property type="entry name" value="ParB"/>
    <property type="match status" value="1"/>
</dbReference>
<dbReference type="FunFam" id="3.90.1530.30:FF:000001">
    <property type="entry name" value="Chromosome partitioning protein ParB"/>
    <property type="match status" value="1"/>
</dbReference>
<dbReference type="InterPro" id="IPR041468">
    <property type="entry name" value="HTH_ParB/Spo0J"/>
</dbReference>
<feature type="region of interest" description="Disordered" evidence="5">
    <location>
        <begin position="1"/>
        <end position="42"/>
    </location>
</feature>
<feature type="domain" description="ParB-like N-terminal" evidence="6">
    <location>
        <begin position="37"/>
        <end position="129"/>
    </location>
</feature>
<evidence type="ECO:0000256" key="3">
    <source>
        <dbReference type="ARBA" id="ARBA00023125"/>
    </source>
</evidence>
<proteinExistence type="inferred from homology"/>
<sequence length="295" mass="32338">MTRKTERKGLGRGLSALLADTGPLEEAASPRGSTGQQMIPIERIRANPDQPRRSFGDAELDELARSIARSGIIQPLILRRDPGDPNLFQIVAGERRWRAAQRARIHEVPAVIRDFSDEEVLEVAIVENIQRVDLNAVEEAQGYRQLMESFGHTQEALAEALGKSRSHIANMLRLLGLPESVLAHLRAGRLSAGHARALITAEDPAALAQIVISQQLSVRQTEALTKKTSESKNNKKQSLKPEKDADTRAIEGDLSAHLKMPVRIEHASAGDGGTLRIGYRSLDDLDRLLQILSGS</sequence>
<reference evidence="7 8" key="1">
    <citation type="submission" date="2020-05" db="EMBL/GenBank/DDBJ databases">
        <title>Gimesia benthica sp. nov., a novel planctomycete isolated from a deep-sea water sample of the Northwest Indian Ocean.</title>
        <authorList>
            <person name="Wang J."/>
            <person name="Ruan C."/>
            <person name="Song L."/>
            <person name="Zhu Y."/>
            <person name="Li A."/>
            <person name="Zheng X."/>
            <person name="Wang L."/>
            <person name="Lu Z."/>
            <person name="Huang Y."/>
            <person name="Du W."/>
            <person name="Zhou Y."/>
            <person name="Huang L."/>
            <person name="Dai X."/>
        </authorList>
    </citation>
    <scope>NUCLEOTIDE SEQUENCE [LARGE SCALE GENOMIC DNA]</scope>
    <source>
        <strain evidence="7 8">YYQ-30</strain>
    </source>
</reference>
<dbReference type="Proteomes" id="UP000572377">
    <property type="component" value="Unassembled WGS sequence"/>
</dbReference>
<evidence type="ECO:0000313" key="7">
    <source>
        <dbReference type="EMBL" id="NNU79088.1"/>
    </source>
</evidence>
<dbReference type="PANTHER" id="PTHR33375">
    <property type="entry name" value="CHROMOSOME-PARTITIONING PROTEIN PARB-RELATED"/>
    <property type="match status" value="1"/>
</dbReference>
<dbReference type="InterPro" id="IPR057240">
    <property type="entry name" value="ParB_dimer_C"/>
</dbReference>
<keyword evidence="3" id="KW-0238">DNA-binding</keyword>
<comment type="function">
    <text evidence="4">Involved in chromosome partition. Localize to both poles of the predivisional cell following completion of DNA replication. Binds to the DNA origin of replication.</text>
</comment>
<feature type="region of interest" description="Disordered" evidence="5">
    <location>
        <begin position="223"/>
        <end position="246"/>
    </location>
</feature>
<feature type="compositionally biased region" description="Basic and acidic residues" evidence="5">
    <location>
        <begin position="224"/>
        <end position="246"/>
    </location>
</feature>
<comment type="caution">
    <text evidence="7">The sequence shown here is derived from an EMBL/GenBank/DDBJ whole genome shotgun (WGS) entry which is preliminary data.</text>
</comment>
<dbReference type="AlphaFoldDB" id="A0A849KUT0"/>
<protein>
    <submittedName>
        <fullName evidence="7">ParB/RepB/Spo0J family partition protein</fullName>
    </submittedName>
</protein>
<evidence type="ECO:0000256" key="2">
    <source>
        <dbReference type="ARBA" id="ARBA00022829"/>
    </source>
</evidence>
<dbReference type="RefSeq" id="WP_171321777.1">
    <property type="nucleotide sequence ID" value="NZ_JABFBC010000001.1"/>
</dbReference>
<dbReference type="Pfam" id="PF02195">
    <property type="entry name" value="ParB_N"/>
    <property type="match status" value="1"/>
</dbReference>
<evidence type="ECO:0000259" key="6">
    <source>
        <dbReference type="SMART" id="SM00470"/>
    </source>
</evidence>
<keyword evidence="8" id="KW-1185">Reference proteome</keyword>
<evidence type="ECO:0000256" key="4">
    <source>
        <dbReference type="ARBA" id="ARBA00025472"/>
    </source>
</evidence>
<dbReference type="SUPFAM" id="SSF110849">
    <property type="entry name" value="ParB/Sulfiredoxin"/>
    <property type="match status" value="1"/>
</dbReference>
<dbReference type="InterPro" id="IPR003115">
    <property type="entry name" value="ParB_N"/>
</dbReference>
<gene>
    <name evidence="7" type="ORF">HMH01_01435</name>
</gene>
<dbReference type="InterPro" id="IPR001387">
    <property type="entry name" value="Cro/C1-type_HTH"/>
</dbReference>
<dbReference type="NCBIfam" id="TIGR00180">
    <property type="entry name" value="parB_part"/>
    <property type="match status" value="1"/>
</dbReference>
<accession>A0A849KUT0</accession>
<organism evidence="7 8">
    <name type="scientific">Halovulum dunhuangense</name>
    <dbReference type="NCBI Taxonomy" id="1505036"/>
    <lineage>
        <taxon>Bacteria</taxon>
        <taxon>Pseudomonadati</taxon>
        <taxon>Pseudomonadota</taxon>
        <taxon>Alphaproteobacteria</taxon>
        <taxon>Rhodobacterales</taxon>
        <taxon>Paracoccaceae</taxon>
        <taxon>Halovulum</taxon>
    </lineage>
</organism>
<dbReference type="GO" id="GO:0005694">
    <property type="term" value="C:chromosome"/>
    <property type="evidence" value="ECO:0007669"/>
    <property type="project" value="TreeGrafter"/>
</dbReference>
<evidence type="ECO:0000313" key="8">
    <source>
        <dbReference type="Proteomes" id="UP000572377"/>
    </source>
</evidence>
<keyword evidence="2" id="KW-0159">Chromosome partition</keyword>
<dbReference type="GO" id="GO:0007059">
    <property type="term" value="P:chromosome segregation"/>
    <property type="evidence" value="ECO:0007669"/>
    <property type="project" value="UniProtKB-KW"/>
</dbReference>
<evidence type="ECO:0000256" key="5">
    <source>
        <dbReference type="SAM" id="MobiDB-lite"/>
    </source>
</evidence>
<dbReference type="Pfam" id="PF17762">
    <property type="entry name" value="HTH_ParB"/>
    <property type="match status" value="1"/>
</dbReference>
<dbReference type="GO" id="GO:0003677">
    <property type="term" value="F:DNA binding"/>
    <property type="evidence" value="ECO:0007669"/>
    <property type="project" value="UniProtKB-KW"/>
</dbReference>
<dbReference type="SUPFAM" id="SSF109709">
    <property type="entry name" value="KorB DNA-binding domain-like"/>
    <property type="match status" value="1"/>
</dbReference>
<dbReference type="Gene3D" id="1.10.10.2830">
    <property type="match status" value="1"/>
</dbReference>
<name>A0A849KUT0_9RHOB</name>
<dbReference type="Pfam" id="PF23552">
    <property type="entry name" value="ParB_C"/>
    <property type="match status" value="1"/>
</dbReference>
<dbReference type="InterPro" id="IPR050336">
    <property type="entry name" value="Chromosome_partition/occlusion"/>
</dbReference>
<dbReference type="PANTHER" id="PTHR33375:SF1">
    <property type="entry name" value="CHROMOSOME-PARTITIONING PROTEIN PARB-RELATED"/>
    <property type="match status" value="1"/>
</dbReference>
<comment type="similarity">
    <text evidence="1">Belongs to the ParB family.</text>
</comment>
<dbReference type="FunFam" id="1.10.10.2830:FF:000001">
    <property type="entry name" value="Chromosome partitioning protein ParB"/>
    <property type="match status" value="1"/>
</dbReference>
<evidence type="ECO:0000256" key="1">
    <source>
        <dbReference type="ARBA" id="ARBA00006295"/>
    </source>
</evidence>
<dbReference type="InterPro" id="IPR004437">
    <property type="entry name" value="ParB/RepB/Spo0J"/>
</dbReference>
<dbReference type="CDD" id="cd00093">
    <property type="entry name" value="HTH_XRE"/>
    <property type="match status" value="1"/>
</dbReference>